<dbReference type="GO" id="GO:0009361">
    <property type="term" value="C:succinate-CoA ligase complex (ADP-forming)"/>
    <property type="evidence" value="ECO:0007669"/>
    <property type="project" value="TreeGrafter"/>
</dbReference>
<dbReference type="InterPro" id="IPR005811">
    <property type="entry name" value="SUCC_ACL_C"/>
</dbReference>
<dbReference type="GO" id="GO:0004775">
    <property type="term" value="F:succinate-CoA ligase (ADP-forming) activity"/>
    <property type="evidence" value="ECO:0007669"/>
    <property type="project" value="TreeGrafter"/>
</dbReference>
<dbReference type="Pfam" id="PF02629">
    <property type="entry name" value="CoA_binding"/>
    <property type="match status" value="1"/>
</dbReference>
<feature type="domain" description="CoA-binding" evidence="1">
    <location>
        <begin position="45"/>
        <end position="139"/>
    </location>
</feature>
<reference evidence="2" key="1">
    <citation type="journal article" date="2023" name="Mol. Phylogenet. Evol.">
        <title>Genome-scale phylogeny and comparative genomics of the fungal order Sordariales.</title>
        <authorList>
            <person name="Hensen N."/>
            <person name="Bonometti L."/>
            <person name="Westerberg I."/>
            <person name="Brannstrom I.O."/>
            <person name="Guillou S."/>
            <person name="Cros-Aarteil S."/>
            <person name="Calhoun S."/>
            <person name="Haridas S."/>
            <person name="Kuo A."/>
            <person name="Mondo S."/>
            <person name="Pangilinan J."/>
            <person name="Riley R."/>
            <person name="LaButti K."/>
            <person name="Andreopoulos B."/>
            <person name="Lipzen A."/>
            <person name="Chen C."/>
            <person name="Yan M."/>
            <person name="Daum C."/>
            <person name="Ng V."/>
            <person name="Clum A."/>
            <person name="Steindorff A."/>
            <person name="Ohm R.A."/>
            <person name="Martin F."/>
            <person name="Silar P."/>
            <person name="Natvig D.O."/>
            <person name="Lalanne C."/>
            <person name="Gautier V."/>
            <person name="Ament-Velasquez S.L."/>
            <person name="Kruys A."/>
            <person name="Hutchinson M.I."/>
            <person name="Powell A.J."/>
            <person name="Barry K."/>
            <person name="Miller A.N."/>
            <person name="Grigoriev I.V."/>
            <person name="Debuchy R."/>
            <person name="Gladieux P."/>
            <person name="Hiltunen Thoren M."/>
            <person name="Johannesson H."/>
        </authorList>
    </citation>
    <scope>NUCLEOTIDE SEQUENCE</scope>
    <source>
        <strain evidence="2">PSN324</strain>
    </source>
</reference>
<dbReference type="SUPFAM" id="SSF52210">
    <property type="entry name" value="Succinyl-CoA synthetase domains"/>
    <property type="match status" value="2"/>
</dbReference>
<dbReference type="EMBL" id="MU865092">
    <property type="protein sequence ID" value="KAK4457887.1"/>
    <property type="molecule type" value="Genomic_DNA"/>
</dbReference>
<dbReference type="FunFam" id="3.40.50.261:FF:000001">
    <property type="entry name" value="Succinate--CoA ligase [ADP-forming] subunit beta"/>
    <property type="match status" value="1"/>
</dbReference>
<dbReference type="Gene3D" id="3.40.50.261">
    <property type="entry name" value="Succinyl-CoA synthetase domains"/>
    <property type="match status" value="2"/>
</dbReference>
<dbReference type="InterPro" id="IPR003781">
    <property type="entry name" value="CoA-bd"/>
</dbReference>
<protein>
    <submittedName>
        <fullName evidence="2">Succinyl-CoA synthetase-like protein</fullName>
    </submittedName>
</protein>
<proteinExistence type="predicted"/>
<accession>A0AAV9HB91</accession>
<dbReference type="InterPro" id="IPR036291">
    <property type="entry name" value="NAD(P)-bd_dom_sf"/>
</dbReference>
<reference evidence="2" key="2">
    <citation type="submission" date="2023-06" db="EMBL/GenBank/DDBJ databases">
        <authorList>
            <consortium name="Lawrence Berkeley National Laboratory"/>
            <person name="Mondo S.J."/>
            <person name="Hensen N."/>
            <person name="Bonometti L."/>
            <person name="Westerberg I."/>
            <person name="Brannstrom I.O."/>
            <person name="Guillou S."/>
            <person name="Cros-Aarteil S."/>
            <person name="Calhoun S."/>
            <person name="Haridas S."/>
            <person name="Kuo A."/>
            <person name="Pangilinan J."/>
            <person name="Riley R."/>
            <person name="Labutti K."/>
            <person name="Andreopoulos B."/>
            <person name="Lipzen A."/>
            <person name="Chen C."/>
            <person name="Yanf M."/>
            <person name="Daum C."/>
            <person name="Ng V."/>
            <person name="Clum A."/>
            <person name="Steindorff A."/>
            <person name="Ohm R."/>
            <person name="Martin F."/>
            <person name="Silar P."/>
            <person name="Natvig D."/>
            <person name="Lalanne C."/>
            <person name="Gautier V."/>
            <person name="Ament-Velasquez S.L."/>
            <person name="Kruys A."/>
            <person name="Hutchinson M.I."/>
            <person name="Powell A.J."/>
            <person name="Barry K."/>
            <person name="Miller A.N."/>
            <person name="Grigoriev I.V."/>
            <person name="Debuchy R."/>
            <person name="Gladieux P."/>
            <person name="Thoren M.H."/>
            <person name="Johannesson H."/>
        </authorList>
    </citation>
    <scope>NUCLEOTIDE SEQUENCE</scope>
    <source>
        <strain evidence="2">PSN324</strain>
    </source>
</reference>
<dbReference type="PANTHER" id="PTHR11117:SF6">
    <property type="entry name" value="SYNTHETASE SUBUNIT ALPHA, PUTATIVE (AFU_ORTHOLOGUE AFUA_1G10830)-RELATED"/>
    <property type="match status" value="1"/>
</dbReference>
<keyword evidence="3" id="KW-1185">Reference proteome</keyword>
<name>A0AAV9HB91_9PEZI</name>
<dbReference type="PANTHER" id="PTHR11117">
    <property type="entry name" value="SUCCINYL-COA LIGASE SUBUNIT ALPHA"/>
    <property type="match status" value="1"/>
</dbReference>
<evidence type="ECO:0000259" key="1">
    <source>
        <dbReference type="SMART" id="SM00881"/>
    </source>
</evidence>
<dbReference type="InterPro" id="IPR016102">
    <property type="entry name" value="Succinyl-CoA_synth-like"/>
</dbReference>
<dbReference type="AlphaFoldDB" id="A0AAV9HB91"/>
<dbReference type="Pfam" id="PF00549">
    <property type="entry name" value="Ligase_CoA"/>
    <property type="match status" value="2"/>
</dbReference>
<dbReference type="FunFam" id="3.40.50.720:FF:000340">
    <property type="entry name" value="Succinyl-CoA synthetase subunit alpha"/>
    <property type="match status" value="1"/>
</dbReference>
<dbReference type="GO" id="GO:0004776">
    <property type="term" value="F:succinate-CoA ligase (GDP-forming) activity"/>
    <property type="evidence" value="ECO:0007669"/>
    <property type="project" value="TreeGrafter"/>
</dbReference>
<dbReference type="SMART" id="SM00881">
    <property type="entry name" value="CoA_binding"/>
    <property type="match status" value="1"/>
</dbReference>
<dbReference type="GO" id="GO:0006099">
    <property type="term" value="P:tricarboxylic acid cycle"/>
    <property type="evidence" value="ECO:0007669"/>
    <property type="project" value="TreeGrafter"/>
</dbReference>
<comment type="caution">
    <text evidence="2">The sequence shown here is derived from an EMBL/GenBank/DDBJ whole genome shotgun (WGS) entry which is preliminary data.</text>
</comment>
<dbReference type="Proteomes" id="UP001321749">
    <property type="component" value="Unassembled WGS sequence"/>
</dbReference>
<dbReference type="GO" id="GO:0005739">
    <property type="term" value="C:mitochondrion"/>
    <property type="evidence" value="ECO:0007669"/>
    <property type="project" value="TreeGrafter"/>
</dbReference>
<evidence type="ECO:0000313" key="3">
    <source>
        <dbReference type="Proteomes" id="UP001321749"/>
    </source>
</evidence>
<organism evidence="2 3">
    <name type="scientific">Cladorrhinum samala</name>
    <dbReference type="NCBI Taxonomy" id="585594"/>
    <lineage>
        <taxon>Eukaryota</taxon>
        <taxon>Fungi</taxon>
        <taxon>Dikarya</taxon>
        <taxon>Ascomycota</taxon>
        <taxon>Pezizomycotina</taxon>
        <taxon>Sordariomycetes</taxon>
        <taxon>Sordariomycetidae</taxon>
        <taxon>Sordariales</taxon>
        <taxon>Podosporaceae</taxon>
        <taxon>Cladorrhinum</taxon>
    </lineage>
</organism>
<evidence type="ECO:0000313" key="2">
    <source>
        <dbReference type="EMBL" id="KAK4457887.1"/>
    </source>
</evidence>
<dbReference type="Gene3D" id="3.40.50.720">
    <property type="entry name" value="NAD(P)-binding Rossmann-like Domain"/>
    <property type="match status" value="1"/>
</dbReference>
<dbReference type="PRINTS" id="PR01798">
    <property type="entry name" value="SCOASYNTHASE"/>
</dbReference>
<dbReference type="SUPFAM" id="SSF51735">
    <property type="entry name" value="NAD(P)-binding Rossmann-fold domains"/>
    <property type="match status" value="1"/>
</dbReference>
<gene>
    <name evidence="2" type="ORF">QBC42DRAFT_30918</name>
</gene>
<sequence>MHRALGTTRYASRRSLPGARVIHQRFLSGTSELRGYKDTLQNLRIGSHTRVIFQGFTGKQATVDATDSIAWGTKIVGGVTPGRSDTHLGLPVFPTVRSAVEELNPDATAIYVAAHQAAAAIQEAIEAEIPLIVAVAEHIPLHDMLKIHSILKTQSRSRLVGPNSPGIISAVGKCRIGFQPLPFFSPGSVGIAAKSGTLSYEAVASTTKAGLGQSLCIGVGGDIVPGTRLTEALSVLAEDNDTKVIALIGEIGGEDEMNAANWIQEYHARSNSPKPIVALIAGRTEQPAYTYAPASHLQHRLVSEFSGRAMGHAGAFRVSGQPKAKEKMTVLEDVGVTLIDHPGQFGEALKSRLRPEDRISSPGIATATLADMKNPMFEQRRDFHTLRRPFIRDAYHPSAAKQQTRHLTIRAQQSLDILGSKGIPCEPYKGKGPLRYLAISIDRDTRTPCILASPDPYNHSPLHNIPLPYPLPEKLEPLIRRLLPEICKRIALPHSGPIKKVLYPLVANLIQMFNDSEGVLLVTLLHYNNTQRGMKVGSAHFHFDDAASFRRGPELQSLRDTSLYSPEELEAEKSGLVYIKFPGPRKTIGTLVNGAGLAMNTVDNLQNKAANFLDTGGKATSETVKEALRIILRDERVKVIFVNIFGGLTKGDMIAEGVCSAFKELDIKIPVVARIRGTREEEGRKVIEQSGLEGLYAIGDFDQAVSKVMDFGGPEEMATVEGEWDWIKSPKHEAEEE</sequence>